<evidence type="ECO:0000256" key="6">
    <source>
        <dbReference type="RuleBase" id="RU363039"/>
    </source>
</evidence>
<evidence type="ECO:0000259" key="7">
    <source>
        <dbReference type="Pfam" id="PF09334"/>
    </source>
</evidence>
<dbReference type="InterPro" id="IPR033911">
    <property type="entry name" value="MetRS_core"/>
</dbReference>
<dbReference type="GO" id="GO:0006431">
    <property type="term" value="P:methionyl-tRNA aminoacylation"/>
    <property type="evidence" value="ECO:0007669"/>
    <property type="project" value="InterPro"/>
</dbReference>
<dbReference type="Pfam" id="PF09334">
    <property type="entry name" value="tRNA-synt_1g"/>
    <property type="match status" value="1"/>
</dbReference>
<dbReference type="InterPro" id="IPR014729">
    <property type="entry name" value="Rossmann-like_a/b/a_fold"/>
</dbReference>
<protein>
    <recommendedName>
        <fullName evidence="7">Methionyl/Leucyl tRNA synthetase domain-containing protein</fullName>
    </recommendedName>
</protein>
<evidence type="ECO:0000256" key="3">
    <source>
        <dbReference type="ARBA" id="ARBA00022840"/>
    </source>
</evidence>
<keyword evidence="2 6" id="KW-0547">Nucleotide-binding</keyword>
<organism evidence="8 9">
    <name type="scientific">Biomphalaria glabrata</name>
    <name type="common">Bloodfluke planorb</name>
    <name type="synonym">Freshwater snail</name>
    <dbReference type="NCBI Taxonomy" id="6526"/>
    <lineage>
        <taxon>Eukaryota</taxon>
        <taxon>Metazoa</taxon>
        <taxon>Spiralia</taxon>
        <taxon>Lophotrochozoa</taxon>
        <taxon>Mollusca</taxon>
        <taxon>Gastropoda</taxon>
        <taxon>Heterobranchia</taxon>
        <taxon>Euthyneura</taxon>
        <taxon>Panpulmonata</taxon>
        <taxon>Hygrophila</taxon>
        <taxon>Lymnaeoidea</taxon>
        <taxon>Planorbidae</taxon>
        <taxon>Biomphalaria</taxon>
    </lineage>
</organism>
<proteinExistence type="inferred from homology"/>
<evidence type="ECO:0000256" key="2">
    <source>
        <dbReference type="ARBA" id="ARBA00022741"/>
    </source>
</evidence>
<dbReference type="GO" id="GO:0017101">
    <property type="term" value="C:aminoacyl-tRNA synthetase multienzyme complex"/>
    <property type="evidence" value="ECO:0007669"/>
    <property type="project" value="TreeGrafter"/>
</dbReference>
<dbReference type="InterPro" id="IPR023458">
    <property type="entry name" value="Met-tRNA_ligase_1"/>
</dbReference>
<evidence type="ECO:0000256" key="4">
    <source>
        <dbReference type="ARBA" id="ARBA00022917"/>
    </source>
</evidence>
<accession>A0A2C9KLH4</accession>
<reference evidence="8" key="1">
    <citation type="submission" date="2020-05" db="UniProtKB">
        <authorList>
            <consortium name="EnsemblMetazoa"/>
        </authorList>
    </citation>
    <scope>IDENTIFICATION</scope>
    <source>
        <strain evidence="8">BB02</strain>
    </source>
</reference>
<dbReference type="Gene3D" id="3.40.50.620">
    <property type="entry name" value="HUPs"/>
    <property type="match status" value="1"/>
</dbReference>
<keyword evidence="3 6" id="KW-0067">ATP-binding</keyword>
<dbReference type="EnsemblMetazoa" id="BGLB021082-RA">
    <property type="protein sequence ID" value="BGLB021082-PA"/>
    <property type="gene ID" value="BGLB021082"/>
</dbReference>
<feature type="domain" description="Methionyl/Leucyl tRNA synthetase" evidence="7">
    <location>
        <begin position="16"/>
        <end position="184"/>
    </location>
</feature>
<evidence type="ECO:0000313" key="9">
    <source>
        <dbReference type="Proteomes" id="UP000076420"/>
    </source>
</evidence>
<keyword evidence="5 6" id="KW-0030">Aminoacyl-tRNA synthetase</keyword>
<dbReference type="STRING" id="6526.A0A2C9KLH4"/>
<evidence type="ECO:0000313" key="8">
    <source>
        <dbReference type="EnsemblMetazoa" id="BGLB021082-PA"/>
    </source>
</evidence>
<dbReference type="PANTHER" id="PTHR45765:SF1">
    <property type="entry name" value="METHIONINE--TRNA LIGASE, CYTOPLASMIC"/>
    <property type="match status" value="1"/>
</dbReference>
<evidence type="ECO:0000256" key="1">
    <source>
        <dbReference type="ARBA" id="ARBA00022598"/>
    </source>
</evidence>
<dbReference type="VEuPathDB" id="VectorBase:BGLAX_047807"/>
<dbReference type="PANTHER" id="PTHR45765">
    <property type="entry name" value="METHIONINE--TRNA LIGASE"/>
    <property type="match status" value="1"/>
</dbReference>
<dbReference type="PRINTS" id="PR01041">
    <property type="entry name" value="TRNASYNTHMET"/>
</dbReference>
<dbReference type="GO" id="GO:0005829">
    <property type="term" value="C:cytosol"/>
    <property type="evidence" value="ECO:0007669"/>
    <property type="project" value="TreeGrafter"/>
</dbReference>
<dbReference type="AlphaFoldDB" id="A0A2C9KLH4"/>
<dbReference type="Proteomes" id="UP000076420">
    <property type="component" value="Unassembled WGS sequence"/>
</dbReference>
<keyword evidence="1 6" id="KW-0436">Ligase</keyword>
<gene>
    <name evidence="8" type="primary">106064789</name>
</gene>
<dbReference type="KEGG" id="bgt:106064789"/>
<comment type="similarity">
    <text evidence="6">Belongs to the class-I aminoacyl-tRNA synthetase family.</text>
</comment>
<dbReference type="VEuPathDB" id="VectorBase:BGLB021082"/>
<evidence type="ECO:0000256" key="5">
    <source>
        <dbReference type="ARBA" id="ARBA00023146"/>
    </source>
</evidence>
<dbReference type="InterPro" id="IPR015413">
    <property type="entry name" value="Methionyl/Leucyl_tRNA_Synth"/>
</dbReference>
<sequence length="210" mass="24295">MEPLLSSHLNGAFESGTWTNNAKMITNSWIRDGLKPRCISRDLKWGTPVPLEGYTDKVFYVWFDAPIGYISITANYTSEWKQWWKNPQQGRDCSVLGTNDGYSVVNHMVATEYLNYEDTKFSKSRNSGVFGDQAEVTGIQADIYRFYLLFVRPESQDTAFSWDDFLLKNNSELLNNLGNFINRFKPFFLIHDIHRNHTSLQDETNSISVH</sequence>
<name>A0A2C9KLH4_BIOGL</name>
<dbReference type="GO" id="GO:0004825">
    <property type="term" value="F:methionine-tRNA ligase activity"/>
    <property type="evidence" value="ECO:0007669"/>
    <property type="project" value="InterPro"/>
</dbReference>
<dbReference type="GO" id="GO:0005524">
    <property type="term" value="F:ATP binding"/>
    <property type="evidence" value="ECO:0007669"/>
    <property type="project" value="UniProtKB-KW"/>
</dbReference>
<dbReference type="SUPFAM" id="SSF52374">
    <property type="entry name" value="Nucleotidylyl transferase"/>
    <property type="match status" value="1"/>
</dbReference>
<keyword evidence="4 6" id="KW-0648">Protein biosynthesis</keyword>